<evidence type="ECO:0000256" key="1">
    <source>
        <dbReference type="ARBA" id="ARBA00023239"/>
    </source>
</evidence>
<dbReference type="EMBL" id="LAZR01008716">
    <property type="protein sequence ID" value="KKM76977.1"/>
    <property type="molecule type" value="Genomic_DNA"/>
</dbReference>
<dbReference type="AlphaFoldDB" id="A0A0F9N6D0"/>
<dbReference type="Pfam" id="PF07977">
    <property type="entry name" value="FabA"/>
    <property type="match status" value="1"/>
</dbReference>
<dbReference type="PANTHER" id="PTHR30272">
    <property type="entry name" value="3-HYDROXYACYL-[ACYL-CARRIER-PROTEIN] DEHYDRATASE"/>
    <property type="match status" value="1"/>
</dbReference>
<gene>
    <name evidence="2" type="ORF">LCGC14_1374710</name>
</gene>
<organism evidence="2">
    <name type="scientific">marine sediment metagenome</name>
    <dbReference type="NCBI Taxonomy" id="412755"/>
    <lineage>
        <taxon>unclassified sequences</taxon>
        <taxon>metagenomes</taxon>
        <taxon>ecological metagenomes</taxon>
    </lineage>
</organism>
<keyword evidence="1" id="KW-0456">Lyase</keyword>
<proteinExistence type="predicted"/>
<name>A0A0F9N6D0_9ZZZZ</name>
<comment type="caution">
    <text evidence="2">The sequence shown here is derived from an EMBL/GenBank/DDBJ whole genome shotgun (WGS) entry which is preliminary data.</text>
</comment>
<protein>
    <recommendedName>
        <fullName evidence="3">Beta-hydroxyacyl-ACP dehydratase</fullName>
    </recommendedName>
</protein>
<evidence type="ECO:0008006" key="3">
    <source>
        <dbReference type="Google" id="ProtNLM"/>
    </source>
</evidence>
<reference evidence="2" key="1">
    <citation type="journal article" date="2015" name="Nature">
        <title>Complex archaea that bridge the gap between prokaryotes and eukaryotes.</title>
        <authorList>
            <person name="Spang A."/>
            <person name="Saw J.H."/>
            <person name="Jorgensen S.L."/>
            <person name="Zaremba-Niedzwiedzka K."/>
            <person name="Martijn J."/>
            <person name="Lind A.E."/>
            <person name="van Eijk R."/>
            <person name="Schleper C."/>
            <person name="Guy L."/>
            <person name="Ettema T.J."/>
        </authorList>
    </citation>
    <scope>NUCLEOTIDE SEQUENCE</scope>
</reference>
<dbReference type="InterPro" id="IPR029069">
    <property type="entry name" value="HotDog_dom_sf"/>
</dbReference>
<dbReference type="PANTHER" id="PTHR30272:SF1">
    <property type="entry name" value="3-HYDROXYACYL-[ACYL-CARRIER-PROTEIN] DEHYDRATASE"/>
    <property type="match status" value="1"/>
</dbReference>
<evidence type="ECO:0000313" key="2">
    <source>
        <dbReference type="EMBL" id="KKM76977.1"/>
    </source>
</evidence>
<sequence length="153" mass="16941">MHFQEPVRLDQKAIRTILPHQPPCIHIDEVFDLIPGQSAKALKYIDPKDPIFSCHFPGRPIYPGIFLIEAAGQLAFVTICYQPNSEGSTTNKVGYLGTVRNFTFRNAVTPGVTLTVAVDVIKRFGSATKVSARILCEEKTMAGGELYFTLAER</sequence>
<accession>A0A0F9N6D0</accession>
<dbReference type="GO" id="GO:0016829">
    <property type="term" value="F:lyase activity"/>
    <property type="evidence" value="ECO:0007669"/>
    <property type="project" value="UniProtKB-KW"/>
</dbReference>
<dbReference type="Gene3D" id="3.10.129.10">
    <property type="entry name" value="Hotdog Thioesterase"/>
    <property type="match status" value="1"/>
</dbReference>
<dbReference type="SUPFAM" id="SSF54637">
    <property type="entry name" value="Thioesterase/thiol ester dehydrase-isomerase"/>
    <property type="match status" value="1"/>
</dbReference>
<dbReference type="CDD" id="cd01288">
    <property type="entry name" value="FabZ"/>
    <property type="match status" value="1"/>
</dbReference>
<dbReference type="InterPro" id="IPR013114">
    <property type="entry name" value="FabA_FabZ"/>
</dbReference>